<dbReference type="AlphaFoldDB" id="A0A9X1SW12"/>
<sequence>MLSKESPNLGYKTIIYPNPGQPIVIYDSLYHGQVASEQQLSEISKLWEVDEEFFDDMNTADLRYLAPEFGFPTLEVNPCTGLPMLNDAIDVAGNVYGMHYSEPDPL</sequence>
<accession>A0A9X1SW12</accession>
<name>A0A9X1SW12_9GAMM</name>
<keyword evidence="2" id="KW-1185">Reference proteome</keyword>
<dbReference type="RefSeq" id="WP_230697889.1">
    <property type="nucleotide sequence ID" value="NZ_DAMBKI010000001.1"/>
</dbReference>
<evidence type="ECO:0000313" key="1">
    <source>
        <dbReference type="EMBL" id="MCD1610646.1"/>
    </source>
</evidence>
<dbReference type="Proteomes" id="UP001138989">
    <property type="component" value="Unassembled WGS sequence"/>
</dbReference>
<evidence type="ECO:0000313" key="2">
    <source>
        <dbReference type="Proteomes" id="UP001138989"/>
    </source>
</evidence>
<proteinExistence type="predicted"/>
<comment type="caution">
    <text evidence="1">The sequence shown here is derived from an EMBL/GenBank/DDBJ whole genome shotgun (WGS) entry which is preliminary data.</text>
</comment>
<gene>
    <name evidence="1" type="ORF">K7H17_22660</name>
</gene>
<organism evidence="1 2">
    <name type="scientific">Stutzerimonas kunmingensis</name>
    <dbReference type="NCBI Taxonomy" id="1211807"/>
    <lineage>
        <taxon>Bacteria</taxon>
        <taxon>Pseudomonadati</taxon>
        <taxon>Pseudomonadota</taxon>
        <taxon>Gammaproteobacteria</taxon>
        <taxon>Pseudomonadales</taxon>
        <taxon>Pseudomonadaceae</taxon>
        <taxon>Stutzerimonas</taxon>
    </lineage>
</organism>
<protein>
    <submittedName>
        <fullName evidence="1">Uncharacterized protein</fullName>
    </submittedName>
</protein>
<dbReference type="EMBL" id="JAINWF010000031">
    <property type="protein sequence ID" value="MCD1610646.1"/>
    <property type="molecule type" value="Genomic_DNA"/>
</dbReference>
<reference evidence="1" key="1">
    <citation type="submission" date="2021-08" db="EMBL/GenBank/DDBJ databases">
        <title>Isolation and characterization of neutrophilic mixotrophic iron-oxidizing bacteria from deep-sea hydrothermal vents.</title>
        <authorList>
            <person name="He Y."/>
        </authorList>
    </citation>
    <scope>NUCLEOTIDE SEQUENCE</scope>
    <source>
        <strain evidence="1">IOP_13</strain>
    </source>
</reference>